<gene>
    <name evidence="1" type="ORF">GCM10011396_34140</name>
</gene>
<name>A0A916UR86_9BURK</name>
<comment type="caution">
    <text evidence="1">The sequence shown here is derived from an EMBL/GenBank/DDBJ whole genome shotgun (WGS) entry which is preliminary data.</text>
</comment>
<organism evidence="1 2">
    <name type="scientific">Undibacterium terreum</name>
    <dbReference type="NCBI Taxonomy" id="1224302"/>
    <lineage>
        <taxon>Bacteria</taxon>
        <taxon>Pseudomonadati</taxon>
        <taxon>Pseudomonadota</taxon>
        <taxon>Betaproteobacteria</taxon>
        <taxon>Burkholderiales</taxon>
        <taxon>Oxalobacteraceae</taxon>
        <taxon>Undibacterium</taxon>
    </lineage>
</organism>
<dbReference type="InterPro" id="IPR021332">
    <property type="entry name" value="DUF2944"/>
</dbReference>
<dbReference type="EMBL" id="BMED01000003">
    <property type="protein sequence ID" value="GGC83932.1"/>
    <property type="molecule type" value="Genomic_DNA"/>
</dbReference>
<keyword evidence="2" id="KW-1185">Reference proteome</keyword>
<dbReference type="RefSeq" id="WP_188567293.1">
    <property type="nucleotide sequence ID" value="NZ_BMED01000003.1"/>
</dbReference>
<protein>
    <recommendedName>
        <fullName evidence="3">DUF2946 family protein</fullName>
    </recommendedName>
</protein>
<reference evidence="1" key="1">
    <citation type="journal article" date="2014" name="Int. J. Syst. Evol. Microbiol.">
        <title>Complete genome sequence of Corynebacterium casei LMG S-19264T (=DSM 44701T), isolated from a smear-ripened cheese.</title>
        <authorList>
            <consortium name="US DOE Joint Genome Institute (JGI-PGF)"/>
            <person name="Walter F."/>
            <person name="Albersmeier A."/>
            <person name="Kalinowski J."/>
            <person name="Ruckert C."/>
        </authorList>
    </citation>
    <scope>NUCLEOTIDE SEQUENCE</scope>
    <source>
        <strain evidence="1">CGMCC 1.10998</strain>
    </source>
</reference>
<dbReference type="Proteomes" id="UP000637423">
    <property type="component" value="Unassembled WGS sequence"/>
</dbReference>
<evidence type="ECO:0000313" key="2">
    <source>
        <dbReference type="Proteomes" id="UP000637423"/>
    </source>
</evidence>
<sequence length="210" mass="23862">MDEIVKQAMARWPNVPHCYGWLALDARGVWRMRDERAQALKLPGDKIAHATLLGFINRNYQHDAQGRWYFQNGPQRVYINLEATPYVAHNTPDQGFVLHTGTPLDDVERAWMTKEGRLILQTGEILAQVDDRDMAACLALLRLDGKHIDDEQLLEWLNLQDKTAGEAVGEAAGVLTMRLNAPYHRQIDVQHAELPELAQRFNFVSAPQAD</sequence>
<proteinExistence type="predicted"/>
<dbReference type="AlphaFoldDB" id="A0A916UR86"/>
<evidence type="ECO:0000313" key="1">
    <source>
        <dbReference type="EMBL" id="GGC83932.1"/>
    </source>
</evidence>
<dbReference type="Pfam" id="PF11161">
    <property type="entry name" value="DUF2944"/>
    <property type="match status" value="1"/>
</dbReference>
<reference evidence="1" key="2">
    <citation type="submission" date="2020-09" db="EMBL/GenBank/DDBJ databases">
        <authorList>
            <person name="Sun Q."/>
            <person name="Zhou Y."/>
        </authorList>
    </citation>
    <scope>NUCLEOTIDE SEQUENCE</scope>
    <source>
        <strain evidence="1">CGMCC 1.10998</strain>
    </source>
</reference>
<accession>A0A916UR86</accession>
<evidence type="ECO:0008006" key="3">
    <source>
        <dbReference type="Google" id="ProtNLM"/>
    </source>
</evidence>